<gene>
    <name evidence="2" type="ORF">CC85DRAFT_283158</name>
</gene>
<dbReference type="AlphaFoldDB" id="A0A0J0XUS5"/>
<feature type="compositionally biased region" description="Basic and acidic residues" evidence="1">
    <location>
        <begin position="67"/>
        <end position="77"/>
    </location>
</feature>
<organism evidence="2 3">
    <name type="scientific">Cutaneotrichosporon oleaginosum</name>
    <dbReference type="NCBI Taxonomy" id="879819"/>
    <lineage>
        <taxon>Eukaryota</taxon>
        <taxon>Fungi</taxon>
        <taxon>Dikarya</taxon>
        <taxon>Basidiomycota</taxon>
        <taxon>Agaricomycotina</taxon>
        <taxon>Tremellomycetes</taxon>
        <taxon>Trichosporonales</taxon>
        <taxon>Trichosporonaceae</taxon>
        <taxon>Cutaneotrichosporon</taxon>
    </lineage>
</organism>
<reference evidence="2 3" key="1">
    <citation type="submission" date="2015-03" db="EMBL/GenBank/DDBJ databases">
        <title>Genomics and transcriptomics of the oil-accumulating basidiomycete yeast T. oleaginosus allow insights into substrate utilization and the diverse evolutionary trajectories of mating systems in fungi.</title>
        <authorList>
            <consortium name="DOE Joint Genome Institute"/>
            <person name="Kourist R."/>
            <person name="Kracht O."/>
            <person name="Bracharz F."/>
            <person name="Lipzen A."/>
            <person name="Nolan M."/>
            <person name="Ohm R."/>
            <person name="Grigoriev I."/>
            <person name="Sun S."/>
            <person name="Heitman J."/>
            <person name="Bruck T."/>
            <person name="Nowrousian M."/>
        </authorList>
    </citation>
    <scope>NUCLEOTIDE SEQUENCE [LARGE SCALE GENOMIC DNA]</scope>
    <source>
        <strain evidence="2 3">IBC0246</strain>
    </source>
</reference>
<proteinExistence type="predicted"/>
<feature type="region of interest" description="Disordered" evidence="1">
    <location>
        <begin position="67"/>
        <end position="93"/>
    </location>
</feature>
<evidence type="ECO:0000313" key="2">
    <source>
        <dbReference type="EMBL" id="KLT44856.1"/>
    </source>
</evidence>
<keyword evidence="3" id="KW-1185">Reference proteome</keyword>
<dbReference type="OrthoDB" id="2194681at2759"/>
<dbReference type="EMBL" id="KQ087184">
    <property type="protein sequence ID" value="KLT44856.1"/>
    <property type="molecule type" value="Genomic_DNA"/>
</dbReference>
<dbReference type="GeneID" id="28982850"/>
<evidence type="ECO:0000256" key="1">
    <source>
        <dbReference type="SAM" id="MobiDB-lite"/>
    </source>
</evidence>
<dbReference type="RefSeq" id="XP_018281347.1">
    <property type="nucleotide sequence ID" value="XM_018422247.1"/>
</dbReference>
<accession>A0A0J0XUS5</accession>
<name>A0A0J0XUS5_9TREE</name>
<dbReference type="Proteomes" id="UP000053611">
    <property type="component" value="Unassembled WGS sequence"/>
</dbReference>
<evidence type="ECO:0000313" key="3">
    <source>
        <dbReference type="Proteomes" id="UP000053611"/>
    </source>
</evidence>
<sequence length="93" mass="9599">MVSLVDYSDRGEGASAARQCATGRRFVRAALSTAGVIDMPASNRASVHACTLPGSWCSGAVEGEGWKQADAQARRDALSSPPALPLRNAPPSS</sequence>
<protein>
    <submittedName>
        <fullName evidence="2">Uncharacterized protein</fullName>
    </submittedName>
</protein>